<protein>
    <submittedName>
        <fullName evidence="1">Uncharacterized protein</fullName>
    </submittedName>
</protein>
<organism evidence="1">
    <name type="scientific">bioreactor metagenome</name>
    <dbReference type="NCBI Taxonomy" id="1076179"/>
    <lineage>
        <taxon>unclassified sequences</taxon>
        <taxon>metagenomes</taxon>
        <taxon>ecological metagenomes</taxon>
    </lineage>
</organism>
<reference evidence="1" key="1">
    <citation type="submission" date="2019-08" db="EMBL/GenBank/DDBJ databases">
        <authorList>
            <person name="Kucharzyk K."/>
            <person name="Murdoch R.W."/>
            <person name="Higgins S."/>
            <person name="Loffler F."/>
        </authorList>
    </citation>
    <scope>NUCLEOTIDE SEQUENCE</scope>
</reference>
<gene>
    <name evidence="1" type="ORF">SDC9_30481</name>
</gene>
<sequence length="41" mass="4824">MKYVKLIDYINMIQLVNLWMKVFAQIKQSITLKLVNGVRGI</sequence>
<proteinExistence type="predicted"/>
<accession>A0A644UZL8</accession>
<dbReference type="EMBL" id="VSSQ01000191">
    <property type="protein sequence ID" value="MPL84516.1"/>
    <property type="molecule type" value="Genomic_DNA"/>
</dbReference>
<name>A0A644UZL8_9ZZZZ</name>
<dbReference type="AlphaFoldDB" id="A0A644UZL8"/>
<evidence type="ECO:0000313" key="1">
    <source>
        <dbReference type="EMBL" id="MPL84516.1"/>
    </source>
</evidence>
<comment type="caution">
    <text evidence="1">The sequence shown here is derived from an EMBL/GenBank/DDBJ whole genome shotgun (WGS) entry which is preliminary data.</text>
</comment>